<dbReference type="OrthoDB" id="1491115at2"/>
<accession>A0A9Q5JF48</accession>
<dbReference type="PANTHER" id="PTHR39441:SF1">
    <property type="entry name" value="DUF2252 DOMAIN-CONTAINING PROTEIN"/>
    <property type="match status" value="1"/>
</dbReference>
<proteinExistence type="predicted"/>
<gene>
    <name evidence="1" type="ORF">BG262_06920</name>
</gene>
<organism evidence="1 2">
    <name type="scientific">Floricoccus penangensis</name>
    <dbReference type="NCBI Taxonomy" id="1859475"/>
    <lineage>
        <taxon>Bacteria</taxon>
        <taxon>Bacillati</taxon>
        <taxon>Bacillota</taxon>
        <taxon>Bacilli</taxon>
        <taxon>Lactobacillales</taxon>
        <taxon>Streptococcaceae</taxon>
        <taxon>Floricoccus</taxon>
    </lineage>
</organism>
<dbReference type="EMBL" id="MKIQ01000031">
    <property type="protein sequence ID" value="OFI45723.1"/>
    <property type="molecule type" value="Genomic_DNA"/>
</dbReference>
<dbReference type="Pfam" id="PF10009">
    <property type="entry name" value="DUF2252"/>
    <property type="match status" value="1"/>
</dbReference>
<name>A0A9Q5JF48_9LACT</name>
<evidence type="ECO:0008006" key="3">
    <source>
        <dbReference type="Google" id="ProtNLM"/>
    </source>
</evidence>
<reference evidence="2" key="1">
    <citation type="submission" date="2016-09" db="EMBL/GenBank/DDBJ databases">
        <title>Draft genome sequence of a novel species of the family Streptococcaceae isolated from flowers.</title>
        <authorList>
            <person name="Chuah L.-O."/>
            <person name="Yap K.-P."/>
            <person name="Thong K.L."/>
            <person name="Liong M.T."/>
            <person name="Ahmad R."/>
            <person name="Rusul G."/>
        </authorList>
    </citation>
    <scope>NUCLEOTIDE SEQUENCE [LARGE SCALE GENOMIC DNA]</scope>
    <source>
        <strain evidence="2">HibF3</strain>
    </source>
</reference>
<dbReference type="Proteomes" id="UP000177273">
    <property type="component" value="Unassembled WGS sequence"/>
</dbReference>
<evidence type="ECO:0000313" key="1">
    <source>
        <dbReference type="EMBL" id="OFI45723.1"/>
    </source>
</evidence>
<sequence length="456" mass="52546">MKKNNKKFDPYNFESINNYESHSDLIKGGKQIGKKTKKKDVGDYKVQKRNVFDILKVREKMLVKELLPVKYKRMSKDTFAFFRGTADVMDYDLKNGYQSTIEAIICGDAHLANFGFYASKDRQLLFDVNDFDESRVNMWEYDLKRFLVSALLVAEQQHLPKDHTKKCLQDAVKSYKKALQNLAALPATDRLLLSNTVDNIVNTFGNIKNKHTKKLLKKTVKTALTKNSEYTVKKHTKIGKDGKRKFVRNPPVTKAISKTDYSNIMKGYKDYCKQSESNIELFLQQCKVVDIVRHSVGVGSVGTLCYLMLLQNYDGTYFILQVKQALPITDGKTVYSDSKDAGTNIVNSQYILQSASDPFLGKFNIAGKSFYVRQFKDMKGSIDLTKLDWDSFKEYVDVCIIILAHAHSQSPKFPMIIGYLESHDWMEKKFVKYSKKYKKQVEADYKDFLKRLKKNG</sequence>
<dbReference type="RefSeq" id="WP_070788687.1">
    <property type="nucleotide sequence ID" value="NZ_MKIQ01000031.1"/>
</dbReference>
<dbReference type="InterPro" id="IPR018721">
    <property type="entry name" value="DUF2252"/>
</dbReference>
<evidence type="ECO:0000313" key="2">
    <source>
        <dbReference type="Proteomes" id="UP000177273"/>
    </source>
</evidence>
<dbReference type="AlphaFoldDB" id="A0A9Q5JF48"/>
<comment type="caution">
    <text evidence="1">The sequence shown here is derived from an EMBL/GenBank/DDBJ whole genome shotgun (WGS) entry which is preliminary data.</text>
</comment>
<protein>
    <recommendedName>
        <fullName evidence="3">DUF2252 domain-containing protein</fullName>
    </recommendedName>
</protein>
<dbReference type="PANTHER" id="PTHR39441">
    <property type="entry name" value="DUF2252 DOMAIN-CONTAINING PROTEIN"/>
    <property type="match status" value="1"/>
</dbReference>
<keyword evidence="2" id="KW-1185">Reference proteome</keyword>